<organism evidence="1">
    <name type="scientific">Arundo donax</name>
    <name type="common">Giant reed</name>
    <name type="synonym">Donax arundinaceus</name>
    <dbReference type="NCBI Taxonomy" id="35708"/>
    <lineage>
        <taxon>Eukaryota</taxon>
        <taxon>Viridiplantae</taxon>
        <taxon>Streptophyta</taxon>
        <taxon>Embryophyta</taxon>
        <taxon>Tracheophyta</taxon>
        <taxon>Spermatophyta</taxon>
        <taxon>Magnoliopsida</taxon>
        <taxon>Liliopsida</taxon>
        <taxon>Poales</taxon>
        <taxon>Poaceae</taxon>
        <taxon>PACMAD clade</taxon>
        <taxon>Arundinoideae</taxon>
        <taxon>Arundineae</taxon>
        <taxon>Arundo</taxon>
    </lineage>
</organism>
<dbReference type="EMBL" id="GBRH01267762">
    <property type="protein sequence ID" value="JAD30133.1"/>
    <property type="molecule type" value="Transcribed_RNA"/>
</dbReference>
<reference evidence="1" key="2">
    <citation type="journal article" date="2015" name="Data Brief">
        <title>Shoot transcriptome of the giant reed, Arundo donax.</title>
        <authorList>
            <person name="Barrero R.A."/>
            <person name="Guerrero F.D."/>
            <person name="Moolhuijzen P."/>
            <person name="Goolsby J.A."/>
            <person name="Tidwell J."/>
            <person name="Bellgard S.E."/>
            <person name="Bellgard M.I."/>
        </authorList>
    </citation>
    <scope>NUCLEOTIDE SEQUENCE</scope>
    <source>
        <tissue evidence="1">Shoot tissue taken approximately 20 cm above the soil surface</tissue>
    </source>
</reference>
<name>A0A0A8YXL9_ARUDO</name>
<protein>
    <submittedName>
        <fullName evidence="1">Uncharacterized protein</fullName>
    </submittedName>
</protein>
<proteinExistence type="predicted"/>
<dbReference type="AlphaFoldDB" id="A0A0A8YXL9"/>
<evidence type="ECO:0000313" key="1">
    <source>
        <dbReference type="EMBL" id="JAD30133.1"/>
    </source>
</evidence>
<sequence length="78" mass="9105">MPLNPSPFPQHTCTLLLYFKVLILWELLVEQLSAKLGYFLNHANVLSHKTLVHFKVNIVHEGIFFVILLVRLLSHFDH</sequence>
<accession>A0A0A8YXL9</accession>
<reference evidence="1" key="1">
    <citation type="submission" date="2014-09" db="EMBL/GenBank/DDBJ databases">
        <authorList>
            <person name="Magalhaes I.L.F."/>
            <person name="Oliveira U."/>
            <person name="Santos F.R."/>
            <person name="Vidigal T.H.D.A."/>
            <person name="Brescovit A.D."/>
            <person name="Santos A.J."/>
        </authorList>
    </citation>
    <scope>NUCLEOTIDE SEQUENCE</scope>
    <source>
        <tissue evidence="1">Shoot tissue taken approximately 20 cm above the soil surface</tissue>
    </source>
</reference>